<dbReference type="InterPro" id="IPR047122">
    <property type="entry name" value="Trans-enoyl_RdTase-like"/>
</dbReference>
<dbReference type="Gene3D" id="3.40.50.720">
    <property type="entry name" value="NAD(P)-binding Rossmann-like Domain"/>
    <property type="match status" value="1"/>
</dbReference>
<feature type="chain" id="PRO_5040782306" description="Alcohol dehydrogenase-like N-terminal domain-containing protein" evidence="3">
    <location>
        <begin position="22"/>
        <end position="142"/>
    </location>
</feature>
<dbReference type="Gene3D" id="3.90.180.10">
    <property type="entry name" value="Medium-chain alcohol dehydrogenases, catalytic domain"/>
    <property type="match status" value="1"/>
</dbReference>
<dbReference type="PANTHER" id="PTHR45348:SF2">
    <property type="entry name" value="ZINC-TYPE ALCOHOL DEHYDROGENASE-LIKE PROTEIN C2E1P3.01"/>
    <property type="match status" value="1"/>
</dbReference>
<evidence type="ECO:0000256" key="3">
    <source>
        <dbReference type="SAM" id="SignalP"/>
    </source>
</evidence>
<dbReference type="OrthoDB" id="9992527at2759"/>
<dbReference type="GO" id="GO:0016651">
    <property type="term" value="F:oxidoreductase activity, acting on NAD(P)H"/>
    <property type="evidence" value="ECO:0007669"/>
    <property type="project" value="InterPro"/>
</dbReference>
<proteinExistence type="inferred from homology"/>
<evidence type="ECO:0000313" key="5">
    <source>
        <dbReference type="EMBL" id="KAJ5161792.1"/>
    </source>
</evidence>
<dbReference type="InterPro" id="IPR013154">
    <property type="entry name" value="ADH-like_N"/>
</dbReference>
<comment type="similarity">
    <text evidence="1">Belongs to the zinc-containing alcohol dehydrogenase family.</text>
</comment>
<feature type="signal peptide" evidence="3">
    <location>
        <begin position="1"/>
        <end position="21"/>
    </location>
</feature>
<dbReference type="PANTHER" id="PTHR45348">
    <property type="entry name" value="HYPOTHETICAL OXIDOREDUCTASE (EUROFUNG)"/>
    <property type="match status" value="1"/>
</dbReference>
<dbReference type="Proteomes" id="UP001146351">
    <property type="component" value="Unassembled WGS sequence"/>
</dbReference>
<keyword evidence="2" id="KW-0560">Oxidoreductase</keyword>
<accession>A0A9W9LKI9</accession>
<protein>
    <recommendedName>
        <fullName evidence="4">Alcohol dehydrogenase-like N-terminal domain-containing protein</fullName>
    </recommendedName>
</protein>
<evidence type="ECO:0000256" key="1">
    <source>
        <dbReference type="ARBA" id="ARBA00008072"/>
    </source>
</evidence>
<evidence type="ECO:0000256" key="2">
    <source>
        <dbReference type="ARBA" id="ARBA00023002"/>
    </source>
</evidence>
<reference evidence="5" key="2">
    <citation type="journal article" date="2023" name="IMA Fungus">
        <title>Comparative genomic study of the Penicillium genus elucidates a diverse pangenome and 15 lateral gene transfer events.</title>
        <authorList>
            <person name="Petersen C."/>
            <person name="Sorensen T."/>
            <person name="Nielsen M.R."/>
            <person name="Sondergaard T.E."/>
            <person name="Sorensen J.L."/>
            <person name="Fitzpatrick D.A."/>
            <person name="Frisvad J.C."/>
            <person name="Nielsen K.L."/>
        </authorList>
    </citation>
    <scope>NUCLEOTIDE SEQUENCE</scope>
    <source>
        <strain evidence="5">IBT 21917</strain>
    </source>
</reference>
<dbReference type="EMBL" id="JAPQKO010000005">
    <property type="protein sequence ID" value="KAJ5161792.1"/>
    <property type="molecule type" value="Genomic_DNA"/>
</dbReference>
<keyword evidence="6" id="KW-1185">Reference proteome</keyword>
<dbReference type="Pfam" id="PF08240">
    <property type="entry name" value="ADH_N"/>
    <property type="match status" value="1"/>
</dbReference>
<sequence length="142" mass="14832">MVGPMWLLLLFSGTHIWLEQCFDINAFGDGAVLGCDFVGEVTELGSGVTGLAKGDITAGLIWGDLGSPNNRGILRPGAYSEYTIADERISFKLSANISRAHASTVPLAAATAWLASFSLGCLNLDRSAPAEPSISSTTMIPG</sequence>
<gene>
    <name evidence="5" type="ORF">N7492_007184</name>
</gene>
<name>A0A9W9LKI9_9EURO</name>
<keyword evidence="3" id="KW-0732">Signal</keyword>
<feature type="domain" description="Alcohol dehydrogenase-like N-terminal" evidence="4">
    <location>
        <begin position="31"/>
        <end position="93"/>
    </location>
</feature>
<reference evidence="5" key="1">
    <citation type="submission" date="2022-11" db="EMBL/GenBank/DDBJ databases">
        <authorList>
            <person name="Petersen C."/>
        </authorList>
    </citation>
    <scope>NUCLEOTIDE SEQUENCE</scope>
    <source>
        <strain evidence="5">IBT 21917</strain>
    </source>
</reference>
<organism evidence="5 6">
    <name type="scientific">Penicillium capsulatum</name>
    <dbReference type="NCBI Taxonomy" id="69766"/>
    <lineage>
        <taxon>Eukaryota</taxon>
        <taxon>Fungi</taxon>
        <taxon>Dikarya</taxon>
        <taxon>Ascomycota</taxon>
        <taxon>Pezizomycotina</taxon>
        <taxon>Eurotiomycetes</taxon>
        <taxon>Eurotiomycetidae</taxon>
        <taxon>Eurotiales</taxon>
        <taxon>Aspergillaceae</taxon>
        <taxon>Penicillium</taxon>
    </lineage>
</organism>
<evidence type="ECO:0000313" key="6">
    <source>
        <dbReference type="Proteomes" id="UP001146351"/>
    </source>
</evidence>
<dbReference type="AlphaFoldDB" id="A0A9W9LKI9"/>
<evidence type="ECO:0000259" key="4">
    <source>
        <dbReference type="Pfam" id="PF08240"/>
    </source>
</evidence>
<dbReference type="SUPFAM" id="SSF50129">
    <property type="entry name" value="GroES-like"/>
    <property type="match status" value="1"/>
</dbReference>
<comment type="caution">
    <text evidence="5">The sequence shown here is derived from an EMBL/GenBank/DDBJ whole genome shotgun (WGS) entry which is preliminary data.</text>
</comment>
<dbReference type="InterPro" id="IPR011032">
    <property type="entry name" value="GroES-like_sf"/>
</dbReference>